<evidence type="ECO:0000256" key="7">
    <source>
        <dbReference type="ARBA" id="ARBA00023049"/>
    </source>
</evidence>
<keyword evidence="4" id="KW-0479">Metal-binding</keyword>
<dbReference type="Pfam" id="PF01551">
    <property type="entry name" value="Peptidase_M23"/>
    <property type="match status" value="1"/>
</dbReference>
<dbReference type="FunFam" id="2.70.70.10:FF:000002">
    <property type="entry name" value="Murein DD-endopeptidase MepM"/>
    <property type="match status" value="1"/>
</dbReference>
<dbReference type="GO" id="GO:0046872">
    <property type="term" value="F:metal ion binding"/>
    <property type="evidence" value="ECO:0007669"/>
    <property type="project" value="UniProtKB-KW"/>
</dbReference>
<dbReference type="GO" id="GO:0030313">
    <property type="term" value="C:cell envelope"/>
    <property type="evidence" value="ECO:0007669"/>
    <property type="project" value="UniProtKB-SubCell"/>
</dbReference>
<feature type="compositionally biased region" description="Low complexity" evidence="8">
    <location>
        <begin position="78"/>
        <end position="112"/>
    </location>
</feature>
<dbReference type="Gene3D" id="2.70.70.10">
    <property type="entry name" value="Glucose Permease (Domain IIA)"/>
    <property type="match status" value="1"/>
</dbReference>
<dbReference type="InterPro" id="IPR011055">
    <property type="entry name" value="Dup_hybrid_motif"/>
</dbReference>
<keyword evidence="6" id="KW-0862">Zinc</keyword>
<evidence type="ECO:0000313" key="12">
    <source>
        <dbReference type="EMBL" id="HHH12973.1"/>
    </source>
</evidence>
<gene>
    <name evidence="12" type="ORF">ENJ98_01940</name>
</gene>
<feature type="compositionally biased region" description="Basic and acidic residues" evidence="8">
    <location>
        <begin position="67"/>
        <end position="77"/>
    </location>
</feature>
<protein>
    <submittedName>
        <fullName evidence="12">Peptidase M23</fullName>
    </submittedName>
</protein>
<feature type="domain" description="Opacity-associated protein A LysM-like" evidence="10">
    <location>
        <begin position="144"/>
        <end position="223"/>
    </location>
</feature>
<proteinExistence type="predicted"/>
<evidence type="ECO:0000256" key="6">
    <source>
        <dbReference type="ARBA" id="ARBA00022833"/>
    </source>
</evidence>
<evidence type="ECO:0000256" key="5">
    <source>
        <dbReference type="ARBA" id="ARBA00022801"/>
    </source>
</evidence>
<feature type="compositionally biased region" description="Low complexity" evidence="8">
    <location>
        <begin position="121"/>
        <end position="131"/>
    </location>
</feature>
<feature type="region of interest" description="Disordered" evidence="8">
    <location>
        <begin position="47"/>
        <end position="143"/>
    </location>
</feature>
<evidence type="ECO:0000256" key="4">
    <source>
        <dbReference type="ARBA" id="ARBA00022723"/>
    </source>
</evidence>
<dbReference type="GO" id="GO:0006508">
    <property type="term" value="P:proteolysis"/>
    <property type="evidence" value="ECO:0007669"/>
    <property type="project" value="UniProtKB-KW"/>
</dbReference>
<dbReference type="Gene3D" id="3.10.450.350">
    <property type="match status" value="2"/>
</dbReference>
<dbReference type="InterPro" id="IPR007340">
    <property type="entry name" value="LysM_Opacity-associatedA"/>
</dbReference>
<dbReference type="CDD" id="cd12797">
    <property type="entry name" value="M23_peptidase"/>
    <property type="match status" value="1"/>
</dbReference>
<dbReference type="Pfam" id="PF04225">
    <property type="entry name" value="LysM_OapA"/>
    <property type="match status" value="1"/>
</dbReference>
<reference evidence="12" key="1">
    <citation type="journal article" date="2020" name="mSystems">
        <title>Genome- and Community-Level Interaction Insights into Carbon Utilization and Element Cycling Functions of Hydrothermarchaeota in Hydrothermal Sediment.</title>
        <authorList>
            <person name="Zhou Z."/>
            <person name="Liu Y."/>
            <person name="Xu W."/>
            <person name="Pan J."/>
            <person name="Luo Z.H."/>
            <person name="Li M."/>
        </authorList>
    </citation>
    <scope>NUCLEOTIDE SEQUENCE [LARGE SCALE GENOMIC DNA]</scope>
    <source>
        <strain evidence="12">HyVt-535</strain>
    </source>
</reference>
<feature type="domain" description="Csd3-like second N-terminal" evidence="11">
    <location>
        <begin position="238"/>
        <end position="356"/>
    </location>
</feature>
<dbReference type="Pfam" id="PF19425">
    <property type="entry name" value="Csd3_N2"/>
    <property type="match status" value="1"/>
</dbReference>
<sequence>MQDYIFNSRRQAHRRRRRMLFRLLLLILLLATGAVLLTNLTGKLAFTGSGGKEEEQQKDLVPLPPVEKTRPVGRKETAPAAASPALSRLAAGTGKAPGPAQAAAPPAADAGGETVPGDGVAETATTPAEAGTAERETASPALRWKTHEVSSGESLAIIFQKMELSPALLHAIVNSSKAAGRLAHIKPGQELRFGFDGENELQELVLQRDRISSLQITRRDDGFEARERQRPVELRIASTQGAILSSLFVDGQKAGLSDAQIMELANIFGWDIDFALELREGDRFSVIYEEKWLDGEKIGNGPILAAEFVNQGKTYRAVRYTDSKGETAYYDPEGNAKRRAFIRTPVKFARISSGFTRKRWHPVLKKWRSHKGVDYAAPRGTPVKATGNGKVTFIGRKGGYGKVIFLRHGGRYTTVYGHLSRFAKGLKSGAKVKQGQIIGYVGSTGLATGPHLHYEFRINGVHRNPLTVKLPKSIRLPKKEMARFRQAIQPMVAQLDELRAKSMVASAATP</sequence>
<dbReference type="Proteomes" id="UP000886100">
    <property type="component" value="Unassembled WGS sequence"/>
</dbReference>
<dbReference type="AlphaFoldDB" id="A0A7C5IYV8"/>
<feature type="domain" description="M23ase beta-sheet core" evidence="9">
    <location>
        <begin position="369"/>
        <end position="465"/>
    </location>
</feature>
<dbReference type="GO" id="GO:0004222">
    <property type="term" value="F:metalloendopeptidase activity"/>
    <property type="evidence" value="ECO:0007669"/>
    <property type="project" value="TreeGrafter"/>
</dbReference>
<dbReference type="PANTHER" id="PTHR21666:SF288">
    <property type="entry name" value="CELL DIVISION PROTEIN YTFB"/>
    <property type="match status" value="1"/>
</dbReference>
<dbReference type="InterPro" id="IPR016047">
    <property type="entry name" value="M23ase_b-sheet_dom"/>
</dbReference>
<evidence type="ECO:0000256" key="8">
    <source>
        <dbReference type="SAM" id="MobiDB-lite"/>
    </source>
</evidence>
<evidence type="ECO:0000259" key="10">
    <source>
        <dbReference type="Pfam" id="PF04225"/>
    </source>
</evidence>
<organism evidence="12">
    <name type="scientific">Thiolapillus brandeum</name>
    <dbReference type="NCBI Taxonomy" id="1076588"/>
    <lineage>
        <taxon>Bacteria</taxon>
        <taxon>Pseudomonadati</taxon>
        <taxon>Pseudomonadota</taxon>
        <taxon>Gammaproteobacteria</taxon>
        <taxon>Chromatiales</taxon>
        <taxon>Sedimenticolaceae</taxon>
        <taxon>Thiolapillus</taxon>
    </lineage>
</organism>
<comment type="caution">
    <text evidence="12">The sequence shown here is derived from an EMBL/GenBank/DDBJ whole genome shotgun (WGS) entry which is preliminary data.</text>
</comment>
<evidence type="ECO:0000256" key="3">
    <source>
        <dbReference type="ARBA" id="ARBA00022670"/>
    </source>
</evidence>
<evidence type="ECO:0000259" key="11">
    <source>
        <dbReference type="Pfam" id="PF19425"/>
    </source>
</evidence>
<dbReference type="GO" id="GO:0042834">
    <property type="term" value="F:peptidoglycan binding"/>
    <property type="evidence" value="ECO:0007669"/>
    <property type="project" value="InterPro"/>
</dbReference>
<name>A0A7C5IYV8_9GAMM</name>
<dbReference type="InterPro" id="IPR045834">
    <property type="entry name" value="Csd3_N2"/>
</dbReference>
<dbReference type="EMBL" id="DROM01000122">
    <property type="protein sequence ID" value="HHH12973.1"/>
    <property type="molecule type" value="Genomic_DNA"/>
</dbReference>
<keyword evidence="7" id="KW-0482">Metalloprotease</keyword>
<comment type="cofactor">
    <cofactor evidence="1">
        <name>Zn(2+)</name>
        <dbReference type="ChEBI" id="CHEBI:29105"/>
    </cofactor>
</comment>
<dbReference type="SUPFAM" id="SSF51261">
    <property type="entry name" value="Duplicated hybrid motif"/>
    <property type="match status" value="1"/>
</dbReference>
<evidence type="ECO:0000256" key="2">
    <source>
        <dbReference type="ARBA" id="ARBA00004196"/>
    </source>
</evidence>
<keyword evidence="3" id="KW-0645">Protease</keyword>
<dbReference type="PANTHER" id="PTHR21666">
    <property type="entry name" value="PEPTIDASE-RELATED"/>
    <property type="match status" value="1"/>
</dbReference>
<keyword evidence="5" id="KW-0378">Hydrolase</keyword>
<accession>A0A7C5IYV8</accession>
<comment type="subcellular location">
    <subcellularLocation>
        <location evidence="2">Cell envelope</location>
    </subcellularLocation>
</comment>
<dbReference type="InterPro" id="IPR050570">
    <property type="entry name" value="Cell_wall_metabolism_enzyme"/>
</dbReference>
<evidence type="ECO:0000256" key="1">
    <source>
        <dbReference type="ARBA" id="ARBA00001947"/>
    </source>
</evidence>
<evidence type="ECO:0000259" key="9">
    <source>
        <dbReference type="Pfam" id="PF01551"/>
    </source>
</evidence>